<reference evidence="9 10" key="1">
    <citation type="submission" date="2024-06" db="EMBL/GenBank/DDBJ databases">
        <title>A chromosome-level genome assembly of beet webworm, Loxostege sticticalis.</title>
        <authorList>
            <person name="Zhang Y."/>
        </authorList>
    </citation>
    <scope>NUCLEOTIDE SEQUENCE [LARGE SCALE GENOMIC DNA]</scope>
    <source>
        <strain evidence="8">AQ026</strain>
        <strain evidence="7">AQ028</strain>
        <tissue evidence="7">Male pupae</tissue>
        <tissue evidence="8">Whole body</tissue>
    </source>
</reference>
<evidence type="ECO:0000256" key="3">
    <source>
        <dbReference type="ARBA" id="ARBA00022989"/>
    </source>
</evidence>
<evidence type="ECO:0000256" key="2">
    <source>
        <dbReference type="ARBA" id="ARBA00022692"/>
    </source>
</evidence>
<dbReference type="Proteomes" id="UP001549920">
    <property type="component" value="Unassembled WGS sequence"/>
</dbReference>
<comment type="caution">
    <text evidence="7">The sequence shown here is derived from an EMBL/GenBank/DDBJ whole genome shotgun (WGS) entry which is preliminary data.</text>
</comment>
<dbReference type="EMBL" id="JBEDNZ010000008">
    <property type="protein sequence ID" value="KAL0839280.1"/>
    <property type="molecule type" value="Genomic_DNA"/>
</dbReference>
<feature type="transmembrane region" description="Helical" evidence="5">
    <location>
        <begin position="255"/>
        <end position="273"/>
    </location>
</feature>
<dbReference type="EMBL" id="JBEUOH010000008">
    <property type="protein sequence ID" value="KAL0883604.1"/>
    <property type="molecule type" value="Genomic_DNA"/>
</dbReference>
<gene>
    <name evidence="8" type="ORF">ABMA27_015749</name>
    <name evidence="7" type="ORF">ABMA28_016034</name>
</gene>
<feature type="transmembrane region" description="Helical" evidence="5">
    <location>
        <begin position="183"/>
        <end position="204"/>
    </location>
</feature>
<evidence type="ECO:0000313" key="10">
    <source>
        <dbReference type="Proteomes" id="UP001549921"/>
    </source>
</evidence>
<sequence length="485" mass="53169">MGKDEKKGTLVLDNFNSTANLASNPGFQSTLSLGSKEVINEKAYNPFEHRNVEHPNSTIGSLVHLLKSSLGSGILAMPAAFKNAGLAFGAIGTMVVGFICTHCVYMLVKTSQEVCVDAKKPSMGFAETCGAAFEFGPKRLRPWANFARTFTDYALTCTYLAALCVYIVFIAENFKEVLDEYMPNYKLSVETYCALTLVPLVLICQIRNLKWLVPFSALANILLVVCFAITMYYIFSDLPNPGDKEMVASPTQWPLFMSTVIFAMEGIGVVMPVENEMAKPQQFLGCPGVLNVAMTIVISLYGIVGFFGFIKYGDEVRGSVTLNLPQDEVLAQSAKILMALAILFTYSLQFYVPMEMIWRQIHTKIAVRYHNITQITIRTAAVVGSVALAAAFPDLELFISLCGAIFLSTLGLLTPAIVDTVHNWDRGLGFCYWKLWKNIFIGFISLVALFAGSYVSISNMVEKFGTVKVLEASNATVALLNGTAV</sequence>
<comment type="subcellular location">
    <subcellularLocation>
        <location evidence="1">Membrane</location>
        <topology evidence="1">Multi-pass membrane protein</topology>
    </subcellularLocation>
</comment>
<evidence type="ECO:0000256" key="5">
    <source>
        <dbReference type="SAM" id="Phobius"/>
    </source>
</evidence>
<feature type="transmembrane region" description="Helical" evidence="5">
    <location>
        <begin position="439"/>
        <end position="457"/>
    </location>
</feature>
<feature type="transmembrane region" description="Helical" evidence="5">
    <location>
        <begin position="330"/>
        <end position="354"/>
    </location>
</feature>
<dbReference type="Proteomes" id="UP001549921">
    <property type="component" value="Unassembled WGS sequence"/>
</dbReference>
<keyword evidence="9" id="KW-1185">Reference proteome</keyword>
<keyword evidence="2 5" id="KW-0812">Transmembrane</keyword>
<feature type="transmembrane region" description="Helical" evidence="5">
    <location>
        <begin position="150"/>
        <end position="171"/>
    </location>
</feature>
<feature type="domain" description="Amino acid transporter transmembrane" evidence="6">
    <location>
        <begin position="56"/>
        <end position="457"/>
    </location>
</feature>
<keyword evidence="4 5" id="KW-0472">Membrane</keyword>
<dbReference type="InterPro" id="IPR013057">
    <property type="entry name" value="AA_transpt_TM"/>
</dbReference>
<name>A0ABD0TB83_LOXSC</name>
<evidence type="ECO:0000313" key="8">
    <source>
        <dbReference type="EMBL" id="KAL0883604.1"/>
    </source>
</evidence>
<evidence type="ECO:0000313" key="9">
    <source>
        <dbReference type="Proteomes" id="UP001549920"/>
    </source>
</evidence>
<feature type="transmembrane region" description="Helical" evidence="5">
    <location>
        <begin position="211"/>
        <end position="235"/>
    </location>
</feature>
<dbReference type="AlphaFoldDB" id="A0ABD0TB83"/>
<protein>
    <recommendedName>
        <fullName evidence="6">Amino acid transporter transmembrane domain-containing protein</fullName>
    </recommendedName>
</protein>
<feature type="transmembrane region" description="Helical" evidence="5">
    <location>
        <begin position="86"/>
        <end position="108"/>
    </location>
</feature>
<evidence type="ECO:0000313" key="7">
    <source>
        <dbReference type="EMBL" id="KAL0839280.1"/>
    </source>
</evidence>
<dbReference type="PANTHER" id="PTHR22950:SF494">
    <property type="entry name" value="GH04538P"/>
    <property type="match status" value="1"/>
</dbReference>
<dbReference type="Pfam" id="PF01490">
    <property type="entry name" value="Aa_trans"/>
    <property type="match status" value="1"/>
</dbReference>
<feature type="transmembrane region" description="Helical" evidence="5">
    <location>
        <begin position="285"/>
        <end position="310"/>
    </location>
</feature>
<keyword evidence="3 5" id="KW-1133">Transmembrane helix</keyword>
<dbReference type="GO" id="GO:0016020">
    <property type="term" value="C:membrane"/>
    <property type="evidence" value="ECO:0007669"/>
    <property type="project" value="UniProtKB-SubCell"/>
</dbReference>
<evidence type="ECO:0000259" key="6">
    <source>
        <dbReference type="Pfam" id="PF01490"/>
    </source>
</evidence>
<evidence type="ECO:0000256" key="4">
    <source>
        <dbReference type="ARBA" id="ARBA00023136"/>
    </source>
</evidence>
<organism evidence="7 10">
    <name type="scientific">Loxostege sticticalis</name>
    <name type="common">Beet webworm moth</name>
    <dbReference type="NCBI Taxonomy" id="481309"/>
    <lineage>
        <taxon>Eukaryota</taxon>
        <taxon>Metazoa</taxon>
        <taxon>Ecdysozoa</taxon>
        <taxon>Arthropoda</taxon>
        <taxon>Hexapoda</taxon>
        <taxon>Insecta</taxon>
        <taxon>Pterygota</taxon>
        <taxon>Neoptera</taxon>
        <taxon>Endopterygota</taxon>
        <taxon>Lepidoptera</taxon>
        <taxon>Glossata</taxon>
        <taxon>Ditrysia</taxon>
        <taxon>Pyraloidea</taxon>
        <taxon>Crambidae</taxon>
        <taxon>Pyraustinae</taxon>
        <taxon>Loxostege</taxon>
    </lineage>
</organism>
<dbReference type="PANTHER" id="PTHR22950">
    <property type="entry name" value="AMINO ACID TRANSPORTER"/>
    <property type="match status" value="1"/>
</dbReference>
<accession>A0ABD0TB83</accession>
<evidence type="ECO:0000256" key="1">
    <source>
        <dbReference type="ARBA" id="ARBA00004141"/>
    </source>
</evidence>
<proteinExistence type="predicted"/>
<feature type="transmembrane region" description="Helical" evidence="5">
    <location>
        <begin position="398"/>
        <end position="418"/>
    </location>
</feature>